<keyword evidence="2" id="KW-0378">Hydrolase</keyword>
<evidence type="ECO:0000313" key="2">
    <source>
        <dbReference type="EMBL" id="KAF9462843.1"/>
    </source>
</evidence>
<dbReference type="InterPro" id="IPR059179">
    <property type="entry name" value="MLKL-like_MCAfunc"/>
</dbReference>
<reference evidence="2" key="1">
    <citation type="submission" date="2020-11" db="EMBL/GenBank/DDBJ databases">
        <authorList>
            <consortium name="DOE Joint Genome Institute"/>
            <person name="Ahrendt S."/>
            <person name="Riley R."/>
            <person name="Andreopoulos W."/>
            <person name="Labutti K."/>
            <person name="Pangilinan J."/>
            <person name="Ruiz-Duenas F.J."/>
            <person name="Barrasa J.M."/>
            <person name="Sanchez-Garcia M."/>
            <person name="Camarero S."/>
            <person name="Miyauchi S."/>
            <person name="Serrano A."/>
            <person name="Linde D."/>
            <person name="Babiker R."/>
            <person name="Drula E."/>
            <person name="Ayuso-Fernandez I."/>
            <person name="Pacheco R."/>
            <person name="Padilla G."/>
            <person name="Ferreira P."/>
            <person name="Barriuso J."/>
            <person name="Kellner H."/>
            <person name="Castanera R."/>
            <person name="Alfaro M."/>
            <person name="Ramirez L."/>
            <person name="Pisabarro A.G."/>
            <person name="Kuo A."/>
            <person name="Tritt A."/>
            <person name="Lipzen A."/>
            <person name="He G."/>
            <person name="Yan M."/>
            <person name="Ng V."/>
            <person name="Cullen D."/>
            <person name="Martin F."/>
            <person name="Rosso M.-N."/>
            <person name="Henrissat B."/>
            <person name="Hibbett D."/>
            <person name="Martinez A.T."/>
            <person name="Grigoriev I.V."/>
        </authorList>
    </citation>
    <scope>NUCLEOTIDE SEQUENCE</scope>
    <source>
        <strain evidence="2">CBS 247.69</strain>
    </source>
</reference>
<accession>A0A9P5Y3W8</accession>
<gene>
    <name evidence="2" type="ORF">BDZ94DRAFT_1219215</name>
</gene>
<protein>
    <submittedName>
        <fullName evidence="2">P-loop containing nucleoside triphosphate hydrolase protein</fullName>
    </submittedName>
</protein>
<dbReference type="GO" id="GO:0016787">
    <property type="term" value="F:hydrolase activity"/>
    <property type="evidence" value="ECO:0007669"/>
    <property type="project" value="UniProtKB-KW"/>
</dbReference>
<dbReference type="Proteomes" id="UP000807353">
    <property type="component" value="Unassembled WGS sequence"/>
</dbReference>
<dbReference type="CDD" id="cd21037">
    <property type="entry name" value="MLKL_NTD"/>
    <property type="match status" value="1"/>
</dbReference>
<feature type="non-terminal residue" evidence="2">
    <location>
        <position position="616"/>
    </location>
</feature>
<dbReference type="PANTHER" id="PTHR47691">
    <property type="entry name" value="REGULATOR-RELATED"/>
    <property type="match status" value="1"/>
</dbReference>
<dbReference type="InterPro" id="IPR027417">
    <property type="entry name" value="P-loop_NTPase"/>
</dbReference>
<comment type="caution">
    <text evidence="2">The sequence shown here is derived from an EMBL/GenBank/DDBJ whole genome shotgun (WGS) entry which is preliminary data.</text>
</comment>
<dbReference type="OrthoDB" id="1534087at2759"/>
<dbReference type="Gene3D" id="3.40.50.300">
    <property type="entry name" value="P-loop containing nucleotide triphosphate hydrolases"/>
    <property type="match status" value="1"/>
</dbReference>
<dbReference type="EMBL" id="MU150268">
    <property type="protein sequence ID" value="KAF9462843.1"/>
    <property type="molecule type" value="Genomic_DNA"/>
</dbReference>
<evidence type="ECO:0000259" key="1">
    <source>
        <dbReference type="Pfam" id="PF20703"/>
    </source>
</evidence>
<sequence>MDQLSPISAQGSKASRTMSTLNNSIETLKIAKDMIPLELGKGVLSAFEGILTLVRDTIKNKEDFSEIITQCHRLSFIIWRATSETPAHEISDSTKRALVDLEGSVDGIRDSLTFQANRGIGSRVFHVAIDREQIAAWTRDMDRYLLLFNTELHIMTNLKIDEISKVLHNARFAEKKTVPEPIPAIPAIFFGRDEIVREVAKALTSGTHVALIGPGGMGKSCISRAVLHDRAISNKYSDNRYFIRYDDMNPSHVTLSTFLDRIARALDIKSSRVNQLSVLSNFLTSQNVLLVFDNAEVFLDAATDAGRIAETLDGFAALPGVDIMLTTRTKALPANLICKRISVPPLDENSAQAAFSAVYQASLPSQVITKLLGSLDFHPLSINLLAQAASQNEWSLEKLVESWEQQKACLLEIGQGKVQSLAVTIKLSLNSPSLQLLGSSTLHFLQIAAFLPQGVDERKLEDLFPGISDITTVVSKLAKQSLVYYSGNFITMLAPIRLYISGQYNAITGAILPLKHIRTYYRERLSKTTDVTEFIEKNTVILDEGILSEDLNVEHLVNHDLVSSQNKLKSLSFCLAYLKNLRKARHPRPTALRTAILSISNSDLEQIHFLNFHLNN</sequence>
<evidence type="ECO:0000313" key="3">
    <source>
        <dbReference type="Proteomes" id="UP000807353"/>
    </source>
</evidence>
<organism evidence="2 3">
    <name type="scientific">Collybia nuda</name>
    <dbReference type="NCBI Taxonomy" id="64659"/>
    <lineage>
        <taxon>Eukaryota</taxon>
        <taxon>Fungi</taxon>
        <taxon>Dikarya</taxon>
        <taxon>Basidiomycota</taxon>
        <taxon>Agaricomycotina</taxon>
        <taxon>Agaricomycetes</taxon>
        <taxon>Agaricomycetidae</taxon>
        <taxon>Agaricales</taxon>
        <taxon>Tricholomatineae</taxon>
        <taxon>Clitocybaceae</taxon>
        <taxon>Collybia</taxon>
    </lineage>
</organism>
<dbReference type="Pfam" id="PF20703">
    <property type="entry name" value="nSTAND1"/>
    <property type="match status" value="1"/>
</dbReference>
<dbReference type="SUPFAM" id="SSF52540">
    <property type="entry name" value="P-loop containing nucleoside triphosphate hydrolases"/>
    <property type="match status" value="1"/>
</dbReference>
<keyword evidence="3" id="KW-1185">Reference proteome</keyword>
<feature type="domain" description="Novel STAND NTPase 1" evidence="1">
    <location>
        <begin position="187"/>
        <end position="330"/>
    </location>
</feature>
<dbReference type="AlphaFoldDB" id="A0A9P5Y3W8"/>
<dbReference type="InterPro" id="IPR049052">
    <property type="entry name" value="nSTAND1"/>
</dbReference>
<dbReference type="PANTHER" id="PTHR47691:SF3">
    <property type="entry name" value="HTH-TYPE TRANSCRIPTIONAL REGULATOR RV0890C-RELATED"/>
    <property type="match status" value="1"/>
</dbReference>
<name>A0A9P5Y3W8_9AGAR</name>
<proteinExistence type="predicted"/>